<dbReference type="FunFam" id="2.40.30.10:FF:000052">
    <property type="entry name" value="Selenocysteine-specific elongation factor EF-Sec"/>
    <property type="match status" value="1"/>
</dbReference>
<comment type="subcellular location">
    <subcellularLocation>
        <location evidence="4">Cytoplasm</location>
    </subcellularLocation>
    <subcellularLocation>
        <location evidence="3">Nucleus</location>
    </subcellularLocation>
</comment>
<dbReference type="CDD" id="cd03696">
    <property type="entry name" value="SelB_II"/>
    <property type="match status" value="1"/>
</dbReference>
<dbReference type="InterPro" id="IPR050055">
    <property type="entry name" value="EF-Tu_GTPase"/>
</dbReference>
<dbReference type="InterPro" id="IPR049394">
    <property type="entry name" value="eEFSec_C"/>
</dbReference>
<evidence type="ECO:0000256" key="6">
    <source>
        <dbReference type="ARBA" id="ARBA00022481"/>
    </source>
</evidence>
<evidence type="ECO:0000256" key="10">
    <source>
        <dbReference type="ARBA" id="ARBA00022801"/>
    </source>
</evidence>
<sequence length="638" mass="71808">MSILNFNVGVLGHVDSGKTSLAKALSTVASTNAFDKNPQSQERGITLDLGFSSFTIDMPEHLTNSNYSQLQITLVDCPGHASLIRTIIGGAQIIDLMLLVIDITKGIQTQTAECLIIGEITCDKMLVVLNKIDLIEEDQRQATIDKMTKRLRKTFESTKFPQTPIIPCSAVSSLNLNELVSTLQQHVYIPSFVLAIQMTKRLRKTFESTKFPQTPIIPCSAVSSLNLNELVSTLQQHVYIPRRSATGPFIFSVDHCFSIRGQGTVMTGTVLSGSVRINDSIEIVSLKEVRKVKSMQMFRKPIDRAIQGDRIGLCVTQFDPDKLERGIVSTPGVIKIFHGLIIRVNKVKHFKHDIESRTKFHITCATPGVIKIFHGLIIRVNKVKHFKHDIESRTKFHITCGHATVMGKIVLFLDHSTEENNNDDQFNYGKEYEATDQYSSEHSTENKHIYALIELESPIACQLQSIMIGSRLDTDIHANTCRLAFYGHVLDGFIDTDYLNKELPSKLRVYKRKEKVGFIDRVVDDQTIIGKDLFQKETNINTFVNFKVELTPRGEQGFIESSFGQSGKFKVRFMNGLSNETKQLFNNAKGRKQQPKTAATTTTTTTDADVESNEPPERIRIVLKFNKYLFQEKTVISQ</sequence>
<evidence type="ECO:0000256" key="9">
    <source>
        <dbReference type="ARBA" id="ARBA00022741"/>
    </source>
</evidence>
<dbReference type="CDD" id="cd04094">
    <property type="entry name" value="eSelB_III"/>
    <property type="match status" value="1"/>
</dbReference>
<keyword evidence="7" id="KW-0963">Cytoplasm</keyword>
<keyword evidence="9" id="KW-0547">Nucleotide-binding</keyword>
<dbReference type="Pfam" id="PF03144">
    <property type="entry name" value="GTP_EFTU_D2"/>
    <property type="match status" value="1"/>
</dbReference>
<evidence type="ECO:0000259" key="19">
    <source>
        <dbReference type="PROSITE" id="PS51722"/>
    </source>
</evidence>
<comment type="cofactor">
    <cofactor evidence="1">
        <name>Mn(2+)</name>
        <dbReference type="ChEBI" id="CHEBI:29035"/>
    </cofactor>
</comment>
<evidence type="ECO:0000256" key="15">
    <source>
        <dbReference type="ARBA" id="ARBA00054716"/>
    </source>
</evidence>
<evidence type="ECO:0000256" key="8">
    <source>
        <dbReference type="ARBA" id="ARBA00022553"/>
    </source>
</evidence>
<evidence type="ECO:0000313" key="21">
    <source>
        <dbReference type="Proteomes" id="UP000663834"/>
    </source>
</evidence>
<dbReference type="Proteomes" id="UP000663834">
    <property type="component" value="Unassembled WGS sequence"/>
</dbReference>
<dbReference type="PRINTS" id="PR00315">
    <property type="entry name" value="ELONGATNFCT"/>
</dbReference>
<dbReference type="FunFam" id="3.40.50.300:FF:000900">
    <property type="entry name" value="Eukaryotic elongation factor, selenocysteine-tRNA-specific"/>
    <property type="match status" value="1"/>
</dbReference>
<dbReference type="GO" id="GO:0003924">
    <property type="term" value="F:GTPase activity"/>
    <property type="evidence" value="ECO:0007669"/>
    <property type="project" value="InterPro"/>
</dbReference>
<comment type="cofactor">
    <cofactor evidence="2">
        <name>Mg(2+)</name>
        <dbReference type="ChEBI" id="CHEBI:18420"/>
    </cofactor>
</comment>
<feature type="compositionally biased region" description="Low complexity" evidence="18">
    <location>
        <begin position="597"/>
        <end position="607"/>
    </location>
</feature>
<keyword evidence="8" id="KW-0597">Phosphoprotein</keyword>
<reference evidence="20" key="1">
    <citation type="submission" date="2021-02" db="EMBL/GenBank/DDBJ databases">
        <authorList>
            <person name="Nowell W R."/>
        </authorList>
    </citation>
    <scope>NUCLEOTIDE SEQUENCE</scope>
</reference>
<evidence type="ECO:0000256" key="5">
    <source>
        <dbReference type="ARBA" id="ARBA00015953"/>
    </source>
</evidence>
<dbReference type="PANTHER" id="PTHR43721:SF11">
    <property type="entry name" value="SELENOCYSTEINE-SPECIFIC ELONGATION FACTOR"/>
    <property type="match status" value="1"/>
</dbReference>
<dbReference type="CDD" id="cd01889">
    <property type="entry name" value="SelB_euk"/>
    <property type="match status" value="1"/>
</dbReference>
<dbReference type="GO" id="GO:0003746">
    <property type="term" value="F:translation elongation factor activity"/>
    <property type="evidence" value="ECO:0007669"/>
    <property type="project" value="TreeGrafter"/>
</dbReference>
<gene>
    <name evidence="20" type="ORF">KQP761_LOCUS36572</name>
</gene>
<dbReference type="NCBIfam" id="TIGR00231">
    <property type="entry name" value="small_GTP"/>
    <property type="match status" value="1"/>
</dbReference>
<dbReference type="Pfam" id="PF21208">
    <property type="entry name" value="euk_SelB_III"/>
    <property type="match status" value="1"/>
</dbReference>
<evidence type="ECO:0000256" key="1">
    <source>
        <dbReference type="ARBA" id="ARBA00001936"/>
    </source>
</evidence>
<name>A0A816GWW1_9BILA</name>
<evidence type="ECO:0000256" key="14">
    <source>
        <dbReference type="ARBA" id="ARBA00049117"/>
    </source>
</evidence>
<dbReference type="InterPro" id="IPR027417">
    <property type="entry name" value="P-loop_NTPase"/>
</dbReference>
<evidence type="ECO:0000256" key="13">
    <source>
        <dbReference type="ARBA" id="ARBA00023242"/>
    </source>
</evidence>
<evidence type="ECO:0000256" key="11">
    <source>
        <dbReference type="ARBA" id="ARBA00022917"/>
    </source>
</evidence>
<evidence type="ECO:0000256" key="2">
    <source>
        <dbReference type="ARBA" id="ARBA00001946"/>
    </source>
</evidence>
<dbReference type="GO" id="GO:0005634">
    <property type="term" value="C:nucleus"/>
    <property type="evidence" value="ECO:0007669"/>
    <property type="project" value="UniProtKB-SubCell"/>
</dbReference>
<organism evidence="20 21">
    <name type="scientific">Rotaria magnacalcarata</name>
    <dbReference type="NCBI Taxonomy" id="392030"/>
    <lineage>
        <taxon>Eukaryota</taxon>
        <taxon>Metazoa</taxon>
        <taxon>Spiralia</taxon>
        <taxon>Gnathifera</taxon>
        <taxon>Rotifera</taxon>
        <taxon>Eurotatoria</taxon>
        <taxon>Bdelloidea</taxon>
        <taxon>Philodinida</taxon>
        <taxon>Philodinidae</taxon>
        <taxon>Rotaria</taxon>
    </lineage>
</organism>
<proteinExistence type="predicted"/>
<dbReference type="InterPro" id="IPR005225">
    <property type="entry name" value="Small_GTP-bd"/>
</dbReference>
<dbReference type="Gene3D" id="3.40.50.300">
    <property type="entry name" value="P-loop containing nucleotide triphosphate hydrolases"/>
    <property type="match status" value="1"/>
</dbReference>
<protein>
    <recommendedName>
        <fullName evidence="5">Selenocysteine-specific elongation factor</fullName>
    </recommendedName>
    <alternativeName>
        <fullName evidence="17">Elongation factor sec</fullName>
    </alternativeName>
    <alternativeName>
        <fullName evidence="16">Eukaryotic elongation factor, selenocysteine-tRNA-specific</fullName>
    </alternativeName>
</protein>
<evidence type="ECO:0000256" key="12">
    <source>
        <dbReference type="ARBA" id="ARBA00023134"/>
    </source>
</evidence>
<dbReference type="InterPro" id="IPR009000">
    <property type="entry name" value="Transl_B-barrel_sf"/>
</dbReference>
<dbReference type="SUPFAM" id="SSF50447">
    <property type="entry name" value="Translation proteins"/>
    <property type="match status" value="1"/>
</dbReference>
<comment type="catalytic activity">
    <reaction evidence="14">
        <text>GTP + H2O = GDP + phosphate + H(+)</text>
        <dbReference type="Rhea" id="RHEA:19669"/>
        <dbReference type="ChEBI" id="CHEBI:15377"/>
        <dbReference type="ChEBI" id="CHEBI:15378"/>
        <dbReference type="ChEBI" id="CHEBI:37565"/>
        <dbReference type="ChEBI" id="CHEBI:43474"/>
        <dbReference type="ChEBI" id="CHEBI:58189"/>
    </reaction>
    <physiologicalReaction direction="left-to-right" evidence="14">
        <dbReference type="Rhea" id="RHEA:19670"/>
    </physiologicalReaction>
</comment>
<dbReference type="InterPro" id="IPR004161">
    <property type="entry name" value="EFTu-like_2"/>
</dbReference>
<keyword evidence="6" id="KW-0488">Methylation</keyword>
<keyword evidence="12" id="KW-0342">GTP-binding</keyword>
<dbReference type="AlphaFoldDB" id="A0A816GWW1"/>
<evidence type="ECO:0000313" key="20">
    <source>
        <dbReference type="EMBL" id="CAF1680955.1"/>
    </source>
</evidence>
<keyword evidence="13" id="KW-0539">Nucleus</keyword>
<evidence type="ECO:0000256" key="4">
    <source>
        <dbReference type="ARBA" id="ARBA00004496"/>
    </source>
</evidence>
<comment type="function">
    <text evidence="15">Translation factor required for the incorporation of the rare amino acid selenocysteine encoded by UGA codons. Replaces the eRF1-eRF3-GTP ternary complex for the insertion of selenocysteine directed by the UGA codon. Insertion of selenocysteine at UGA codons is mediated by SECISBP2 and EEFSEC: SECISBP2 (1) specifically binds the SECIS sequence once the 80S ribosome encounters an in-frame UGA codon and (2) contacts the RPS27A/eS31 of the 40S ribosome before ribosome stalling. (3) GTP-bound EEFSEC then delivers selenocysteinyl-tRNA(Sec) to the 80S ribosome and adopts a preaccommodated state conformation. (4) After GTP hydrolysis, EEFSEC dissociates from the assembly, selenocysteinyl-tRNA(Sec) accommodates, and peptide bond synthesis and selenoprotein elongation occur.</text>
</comment>
<dbReference type="GO" id="GO:0005525">
    <property type="term" value="F:GTP binding"/>
    <property type="evidence" value="ECO:0007669"/>
    <property type="project" value="UniProtKB-KW"/>
</dbReference>
<feature type="region of interest" description="Disordered" evidence="18">
    <location>
        <begin position="585"/>
        <end position="613"/>
    </location>
</feature>
<evidence type="ECO:0000256" key="7">
    <source>
        <dbReference type="ARBA" id="ARBA00022490"/>
    </source>
</evidence>
<dbReference type="SUPFAM" id="SSF52540">
    <property type="entry name" value="P-loop containing nucleoside triphosphate hydrolases"/>
    <property type="match status" value="1"/>
</dbReference>
<dbReference type="InterPro" id="IPR049393">
    <property type="entry name" value="eEFSec_III"/>
</dbReference>
<evidence type="ECO:0000256" key="16">
    <source>
        <dbReference type="ARBA" id="ARBA00076506"/>
    </source>
</evidence>
<dbReference type="PROSITE" id="PS51722">
    <property type="entry name" value="G_TR_2"/>
    <property type="match status" value="1"/>
</dbReference>
<evidence type="ECO:0000256" key="3">
    <source>
        <dbReference type="ARBA" id="ARBA00004123"/>
    </source>
</evidence>
<dbReference type="OrthoDB" id="2067at2759"/>
<dbReference type="GO" id="GO:0001514">
    <property type="term" value="P:selenocysteine incorporation"/>
    <property type="evidence" value="ECO:0007669"/>
    <property type="project" value="UniProtKB-ARBA"/>
</dbReference>
<keyword evidence="11" id="KW-0648">Protein biosynthesis</keyword>
<dbReference type="EMBL" id="CAJNOW010020699">
    <property type="protein sequence ID" value="CAF1680955.1"/>
    <property type="molecule type" value="Genomic_DNA"/>
</dbReference>
<dbReference type="Gene3D" id="2.40.30.10">
    <property type="entry name" value="Translation factors"/>
    <property type="match status" value="2"/>
</dbReference>
<comment type="caution">
    <text evidence="20">The sequence shown here is derived from an EMBL/GenBank/DDBJ whole genome shotgun (WGS) entry which is preliminary data.</text>
</comment>
<feature type="domain" description="Tr-type G" evidence="19">
    <location>
        <begin position="3"/>
        <end position="191"/>
    </location>
</feature>
<evidence type="ECO:0000256" key="17">
    <source>
        <dbReference type="ARBA" id="ARBA00082387"/>
    </source>
</evidence>
<dbReference type="Pfam" id="PF00009">
    <property type="entry name" value="GTP_EFTU"/>
    <property type="match status" value="1"/>
</dbReference>
<dbReference type="InterPro" id="IPR000795">
    <property type="entry name" value="T_Tr_GTP-bd_dom"/>
</dbReference>
<dbReference type="Pfam" id="PF21131">
    <property type="entry name" value="eEFSec_4th"/>
    <property type="match status" value="1"/>
</dbReference>
<dbReference type="GO" id="GO:0005737">
    <property type="term" value="C:cytoplasm"/>
    <property type="evidence" value="ECO:0007669"/>
    <property type="project" value="UniProtKB-SubCell"/>
</dbReference>
<dbReference type="PANTHER" id="PTHR43721">
    <property type="entry name" value="ELONGATION FACTOR TU-RELATED"/>
    <property type="match status" value="1"/>
</dbReference>
<evidence type="ECO:0000256" key="18">
    <source>
        <dbReference type="SAM" id="MobiDB-lite"/>
    </source>
</evidence>
<accession>A0A816GWW1</accession>
<keyword evidence="10" id="KW-0378">Hydrolase</keyword>